<dbReference type="Proteomes" id="UP001320159">
    <property type="component" value="Unassembled WGS sequence"/>
</dbReference>
<keyword evidence="2" id="KW-1185">Reference proteome</keyword>
<dbReference type="AlphaFoldDB" id="A0AAP2W4H3"/>
<evidence type="ECO:0000313" key="2">
    <source>
        <dbReference type="Proteomes" id="UP001320159"/>
    </source>
</evidence>
<evidence type="ECO:0000313" key="1">
    <source>
        <dbReference type="EMBL" id="MCD1293428.1"/>
    </source>
</evidence>
<organism evidence="1 2">
    <name type="scientific">Methanooceanicella nereidis</name>
    <dbReference type="NCBI Taxonomy" id="2052831"/>
    <lineage>
        <taxon>Archaea</taxon>
        <taxon>Methanobacteriati</taxon>
        <taxon>Methanobacteriota</taxon>
        <taxon>Stenosarchaea group</taxon>
        <taxon>Methanomicrobia</taxon>
        <taxon>Methanocellales</taxon>
        <taxon>Methanocellaceae</taxon>
        <taxon>Methanooceanicella</taxon>
    </lineage>
</organism>
<comment type="caution">
    <text evidence="1">The sequence shown here is derived from an EMBL/GenBank/DDBJ whole genome shotgun (WGS) entry which is preliminary data.</text>
</comment>
<name>A0AAP2W4H3_9EURY</name>
<dbReference type="RefSeq" id="WP_230739204.1">
    <property type="nucleotide sequence ID" value="NZ_PGCK01000001.1"/>
</dbReference>
<dbReference type="EMBL" id="PGCK01000001">
    <property type="protein sequence ID" value="MCD1293428.1"/>
    <property type="molecule type" value="Genomic_DNA"/>
</dbReference>
<reference evidence="1 2" key="1">
    <citation type="submission" date="2017-11" db="EMBL/GenBank/DDBJ databases">
        <title>Isolation and Characterization of Family Methanocellaceae Species from Potential Methane Hydrate Area Offshore Southwestern Taiwan.</title>
        <authorList>
            <person name="Zhang W.-L."/>
            <person name="Chen W.-C."/>
            <person name="Lai M.-C."/>
            <person name="Chen S.-C."/>
        </authorList>
    </citation>
    <scope>NUCLEOTIDE SEQUENCE [LARGE SCALE GENOMIC DNA]</scope>
    <source>
        <strain evidence="1 2">CWC-04</strain>
    </source>
</reference>
<sequence>MLKNLKLILATLICIALVSSLCGCTKIEEQPVEKEKLLPQEVVTNFWNALDTGDYKDAYTLIYHQVEGMDEQSWIDEHEAWWGENGSNLKIFNFTVVGNYTLPENTFEGNFTEARSVTVNATVAYSGHVSSGISQFVVVNTSDGWKLYGNY</sequence>
<dbReference type="PROSITE" id="PS51257">
    <property type="entry name" value="PROKAR_LIPOPROTEIN"/>
    <property type="match status" value="1"/>
</dbReference>
<gene>
    <name evidence="1" type="ORF">CUJ83_00245</name>
</gene>
<protein>
    <submittedName>
        <fullName evidence="1">Uncharacterized protein</fullName>
    </submittedName>
</protein>
<proteinExistence type="predicted"/>
<accession>A0AAP2W4H3</accession>